<evidence type="ECO:0000256" key="3">
    <source>
        <dbReference type="ARBA" id="ARBA00022723"/>
    </source>
</evidence>
<organism>
    <name type="scientific">Pediculus humanus subsp. corporis</name>
    <name type="common">Body louse</name>
    <dbReference type="NCBI Taxonomy" id="121224"/>
    <lineage>
        <taxon>Eukaryota</taxon>
        <taxon>Metazoa</taxon>
        <taxon>Ecdysozoa</taxon>
        <taxon>Arthropoda</taxon>
        <taxon>Hexapoda</taxon>
        <taxon>Insecta</taxon>
        <taxon>Pterygota</taxon>
        <taxon>Neoptera</taxon>
        <taxon>Paraneoptera</taxon>
        <taxon>Psocodea</taxon>
        <taxon>Troctomorpha</taxon>
        <taxon>Phthiraptera</taxon>
        <taxon>Anoplura</taxon>
        <taxon>Pediculidae</taxon>
        <taxon>Pediculus</taxon>
    </lineage>
</organism>
<dbReference type="PROSITE" id="PS51873">
    <property type="entry name" value="TRIAD"/>
    <property type="match status" value="1"/>
</dbReference>
<dbReference type="EMBL" id="AAZO01006154">
    <property type="status" value="NOT_ANNOTATED_CDS"/>
    <property type="molecule type" value="Genomic_DNA"/>
</dbReference>
<evidence type="ECO:0000313" key="12">
    <source>
        <dbReference type="Proteomes" id="UP000009046"/>
    </source>
</evidence>
<comment type="pathway">
    <text evidence="1">Protein modification; protein ubiquitination.</text>
</comment>
<dbReference type="eggNOG" id="KOG1812">
    <property type="taxonomic scope" value="Eukaryota"/>
</dbReference>
<dbReference type="InterPro" id="IPR047546">
    <property type="entry name" value="Rcat_RBR_RNF216"/>
</dbReference>
<dbReference type="HOGENOM" id="CLU_479236_0_0_1"/>
<feature type="region of interest" description="Disordered" evidence="8">
    <location>
        <begin position="21"/>
        <end position="72"/>
    </location>
</feature>
<dbReference type="CDD" id="cd20339">
    <property type="entry name" value="BRcat_RBR_RNF216"/>
    <property type="match status" value="1"/>
</dbReference>
<evidence type="ECO:0000256" key="2">
    <source>
        <dbReference type="ARBA" id="ARBA00022679"/>
    </source>
</evidence>
<dbReference type="KEGG" id="phu:Phum_PHUM506090"/>
<dbReference type="InterPro" id="IPR044066">
    <property type="entry name" value="TRIAD_supradom"/>
</dbReference>
<dbReference type="GO" id="GO:0016874">
    <property type="term" value="F:ligase activity"/>
    <property type="evidence" value="ECO:0007669"/>
    <property type="project" value="UniProtKB-KW"/>
</dbReference>
<dbReference type="STRING" id="121224.E0VXW8"/>
<dbReference type="Proteomes" id="UP000009046">
    <property type="component" value="Unassembled WGS sequence"/>
</dbReference>
<dbReference type="Gene3D" id="1.20.120.1750">
    <property type="match status" value="1"/>
</dbReference>
<reference evidence="11" key="3">
    <citation type="submission" date="2021-02" db="UniProtKB">
        <authorList>
            <consortium name="EnsemblMetazoa"/>
        </authorList>
    </citation>
    <scope>IDENTIFICATION</scope>
    <source>
        <strain evidence="11">USDA</strain>
    </source>
</reference>
<accession>E0VXW8</accession>
<evidence type="ECO:0000256" key="1">
    <source>
        <dbReference type="ARBA" id="ARBA00004906"/>
    </source>
</evidence>
<dbReference type="RefSeq" id="XP_002430962.1">
    <property type="nucleotide sequence ID" value="XM_002430917.1"/>
</dbReference>
<reference evidence="10" key="2">
    <citation type="submission" date="2007-04" db="EMBL/GenBank/DDBJ databases">
        <title>The genome of the human body louse.</title>
        <authorList>
            <consortium name="The Human Body Louse Genome Consortium"/>
            <person name="Kirkness E."/>
            <person name="Walenz B."/>
            <person name="Hass B."/>
            <person name="Bruggner R."/>
            <person name="Strausberg R."/>
        </authorList>
    </citation>
    <scope>NUCLEOTIDE SEQUENCE</scope>
    <source>
        <strain evidence="10">USDA</strain>
    </source>
</reference>
<dbReference type="EMBL" id="AAZO01006155">
    <property type="status" value="NOT_ANNOTATED_CDS"/>
    <property type="molecule type" value="Genomic_DNA"/>
</dbReference>
<dbReference type="InterPro" id="IPR047545">
    <property type="entry name" value="BRcat_RBR_RNF216"/>
</dbReference>
<dbReference type="Pfam" id="PF26200">
    <property type="entry name" value="Rcat_RNF216"/>
    <property type="match status" value="1"/>
</dbReference>
<evidence type="ECO:0000256" key="7">
    <source>
        <dbReference type="ARBA" id="ARBA00022833"/>
    </source>
</evidence>
<dbReference type="PANTHER" id="PTHR22770:SF47">
    <property type="entry name" value="E3 UBIQUITIN-PROTEIN LIGASE RNF216"/>
    <property type="match status" value="1"/>
</dbReference>
<dbReference type="OrthoDB" id="10009520at2759"/>
<name>E0VXW8_PEDHC</name>
<keyword evidence="5" id="KW-0863">Zinc-finger</keyword>
<feature type="domain" description="RING-type" evidence="9">
    <location>
        <begin position="363"/>
        <end position="569"/>
    </location>
</feature>
<keyword evidence="4" id="KW-0677">Repeat</keyword>
<evidence type="ECO:0000256" key="6">
    <source>
        <dbReference type="ARBA" id="ARBA00022786"/>
    </source>
</evidence>
<keyword evidence="12" id="KW-1185">Reference proteome</keyword>
<evidence type="ECO:0000256" key="8">
    <source>
        <dbReference type="SAM" id="MobiDB-lite"/>
    </source>
</evidence>
<dbReference type="EMBL" id="DS235841">
    <property type="protein sequence ID" value="EEB18224.1"/>
    <property type="molecule type" value="Genomic_DNA"/>
</dbReference>
<evidence type="ECO:0000313" key="10">
    <source>
        <dbReference type="EMBL" id="EEB18224.1"/>
    </source>
</evidence>
<dbReference type="GO" id="GO:0016740">
    <property type="term" value="F:transferase activity"/>
    <property type="evidence" value="ECO:0007669"/>
    <property type="project" value="UniProtKB-KW"/>
</dbReference>
<dbReference type="CTD" id="8232944"/>
<reference evidence="10" key="1">
    <citation type="submission" date="2007-04" db="EMBL/GenBank/DDBJ databases">
        <title>Annotation of Pediculus humanus corporis strain USDA.</title>
        <authorList>
            <person name="Kirkness E."/>
            <person name="Hannick L."/>
            <person name="Hass B."/>
            <person name="Bruggner R."/>
            <person name="Lawson D."/>
            <person name="Bidwell S."/>
            <person name="Joardar V."/>
            <person name="Caler E."/>
            <person name="Walenz B."/>
            <person name="Inman J."/>
            <person name="Schobel S."/>
            <person name="Galinsky K."/>
            <person name="Amedeo P."/>
            <person name="Strausberg R."/>
        </authorList>
    </citation>
    <scope>NUCLEOTIDE SEQUENCE</scope>
    <source>
        <strain evidence="10">USDA</strain>
    </source>
</reference>
<sequence length="569" mass="65830">MKRKSDLRNLIDTDVNLSKYLSQGAIPKNKGHENKNKFSSNESTKSSEKNSQFSRNKENHHSRIKKWSSLSNFDKRSNDHPIILNSKPNRGPFVYIVPNNPSSGYSLAPGKYLIISLSETDILNTYSVIRHPKKGARGTSPPETNNSKLNLNSSIEEEYDPLPSNNLNLSTKGEGLKEGEKKFDELIDKYINDENGLNDYIKLEKITGEILEMMASISLNLPENYLNSLKMKYMELNENKELMLKYLEKIKIKMEKEELLLKVLDIFPNIDPSYVKEKLENFNYGGGEKYPINEDLSNDENKKLWKMYVNDFDMDDFMIEFPNYKNYYGSIAVLISYHKEINDYERGKKKREDEEREEAESTGFFYCTLCCDDKLIFSLITICPDGLIICVIMKFTYINIKIGDGANKFYCPCGSDTILPDDLIKNYLCKRIFKKLLLKRQAEEIKKAQINGLESCLFCHFSYIPNPDDKVFICQNEECLKEICRNCHEENHIPLKCEEVIREKDIEARKKIEEEMTKKLLRTCPNCGQKFIKIDGCNKITCTCGTLACYICQKQIQDYTHFSDRGGIG</sequence>
<dbReference type="GO" id="GO:0008270">
    <property type="term" value="F:zinc ion binding"/>
    <property type="evidence" value="ECO:0007669"/>
    <property type="project" value="UniProtKB-KW"/>
</dbReference>
<evidence type="ECO:0000313" key="11">
    <source>
        <dbReference type="EnsemblMetazoa" id="PHUM506090-PA"/>
    </source>
</evidence>
<dbReference type="GeneID" id="8232944"/>
<dbReference type="InterPro" id="IPR051628">
    <property type="entry name" value="LUBAC_E3_Ligases"/>
</dbReference>
<dbReference type="SUPFAM" id="SSF57850">
    <property type="entry name" value="RING/U-box"/>
    <property type="match status" value="1"/>
</dbReference>
<dbReference type="CDD" id="cd20353">
    <property type="entry name" value="Rcat_RBR_RNF216"/>
    <property type="match status" value="1"/>
</dbReference>
<dbReference type="PANTHER" id="PTHR22770">
    <property type="entry name" value="UBIQUITIN CONJUGATING ENZYME 7 INTERACTING PROTEIN-RELATED"/>
    <property type="match status" value="1"/>
</dbReference>
<evidence type="ECO:0000256" key="4">
    <source>
        <dbReference type="ARBA" id="ARBA00022737"/>
    </source>
</evidence>
<proteinExistence type="predicted"/>
<keyword evidence="7" id="KW-0862">Zinc</keyword>
<gene>
    <name evidence="11" type="primary">8232944</name>
    <name evidence="10" type="ORF">Phum_PHUM506090</name>
</gene>
<dbReference type="VEuPathDB" id="VectorBase:PHUM506090"/>
<protein>
    <submittedName>
        <fullName evidence="10 11">E3 ubiquitin ligase triad3, putative</fullName>
    </submittedName>
</protein>
<dbReference type="AlphaFoldDB" id="E0VXW8"/>
<keyword evidence="3" id="KW-0479">Metal-binding</keyword>
<dbReference type="EnsemblMetazoa" id="PHUM506090-RA">
    <property type="protein sequence ID" value="PHUM506090-PA"/>
    <property type="gene ID" value="PHUM506090"/>
</dbReference>
<keyword evidence="2" id="KW-0808">Transferase</keyword>
<keyword evidence="6" id="KW-0833">Ubl conjugation pathway</keyword>
<keyword evidence="10" id="KW-0436">Ligase</keyword>
<dbReference type="InParanoid" id="E0VXW8"/>
<evidence type="ECO:0000259" key="9">
    <source>
        <dbReference type="PROSITE" id="PS51873"/>
    </source>
</evidence>
<evidence type="ECO:0000256" key="5">
    <source>
        <dbReference type="ARBA" id="ARBA00022771"/>
    </source>
</evidence>